<dbReference type="Pfam" id="PF01725">
    <property type="entry name" value="Ham1p_like"/>
    <property type="match status" value="1"/>
</dbReference>
<dbReference type="InterPro" id="IPR002637">
    <property type="entry name" value="RdgB/HAM1"/>
</dbReference>
<dbReference type="Gene3D" id="3.90.950.10">
    <property type="match status" value="1"/>
</dbReference>
<comment type="caution">
    <text evidence="4">The sequence shown here is derived from an EMBL/GenBank/DDBJ whole genome shotgun (WGS) entry which is preliminary data.</text>
</comment>
<sequence>MTPIRFLSRNEHKTAEAARILAGADVKVVPIHFPLTELQTDDVAALVRDKTLKAFYKVGRPLFVEQTGLFLDRLEGLPGGLTQVFWDALGPDRVSSLFGQGEGTGVIARTRIGFCDGRTIHQFEGEIRGRIAAEPRGDRAFQWDCVFIPDGFEQTFSEMGENKDEISMRRRALDAFVQFLKGGTRA</sequence>
<keyword evidence="5" id="KW-1185">Reference proteome</keyword>
<dbReference type="GO" id="GO:0009117">
    <property type="term" value="P:nucleotide metabolic process"/>
    <property type="evidence" value="ECO:0007669"/>
    <property type="project" value="UniProtKB-KW"/>
</dbReference>
<comment type="similarity">
    <text evidence="1">Belongs to the HAM1 NTPase family.</text>
</comment>
<dbReference type="EMBL" id="NSLI01000002">
    <property type="protein sequence ID" value="PAX09014.1"/>
    <property type="molecule type" value="Genomic_DNA"/>
</dbReference>
<dbReference type="GO" id="GO:0047429">
    <property type="term" value="F:nucleoside triphosphate diphosphatase activity"/>
    <property type="evidence" value="ECO:0007669"/>
    <property type="project" value="InterPro"/>
</dbReference>
<accession>A0A2A2SIA8</accession>
<evidence type="ECO:0000313" key="5">
    <source>
        <dbReference type="Proteomes" id="UP000218151"/>
    </source>
</evidence>
<dbReference type="AlphaFoldDB" id="A0A2A2SIA8"/>
<dbReference type="PANTHER" id="PTHR11067">
    <property type="entry name" value="INOSINE TRIPHOSPHATE PYROPHOSPHATASE/HAM1 PROTEIN"/>
    <property type="match status" value="1"/>
</dbReference>
<keyword evidence="2" id="KW-0378">Hydrolase</keyword>
<evidence type="ECO:0000256" key="2">
    <source>
        <dbReference type="ARBA" id="ARBA00022801"/>
    </source>
</evidence>
<gene>
    <name evidence="4" type="ORF">CKY28_06685</name>
</gene>
<dbReference type="GO" id="GO:0005737">
    <property type="term" value="C:cytoplasm"/>
    <property type="evidence" value="ECO:0007669"/>
    <property type="project" value="TreeGrafter"/>
</dbReference>
<proteinExistence type="inferred from homology"/>
<dbReference type="OrthoDB" id="9795331at2"/>
<evidence type="ECO:0000313" key="4">
    <source>
        <dbReference type="EMBL" id="PAX09014.1"/>
    </source>
</evidence>
<protein>
    <submittedName>
        <fullName evidence="4">Non-canonical purine NTP pyrophosphatase</fullName>
    </submittedName>
</protein>
<organism evidence="4 5">
    <name type="scientific">Sphingomonas lenta</name>
    <dbReference type="NCBI Taxonomy" id="1141887"/>
    <lineage>
        <taxon>Bacteria</taxon>
        <taxon>Pseudomonadati</taxon>
        <taxon>Pseudomonadota</taxon>
        <taxon>Alphaproteobacteria</taxon>
        <taxon>Sphingomonadales</taxon>
        <taxon>Sphingomonadaceae</taxon>
        <taxon>Sphingomonas</taxon>
    </lineage>
</organism>
<dbReference type="RefSeq" id="WP_095997512.1">
    <property type="nucleotide sequence ID" value="NZ_NSLI01000002.1"/>
</dbReference>
<name>A0A2A2SIA8_9SPHN</name>
<keyword evidence="3" id="KW-0546">Nucleotide metabolism</keyword>
<dbReference type="PANTHER" id="PTHR11067:SF9">
    <property type="entry name" value="INOSINE TRIPHOSPHATE PYROPHOSPHATASE"/>
    <property type="match status" value="1"/>
</dbReference>
<dbReference type="InterPro" id="IPR029001">
    <property type="entry name" value="ITPase-like_fam"/>
</dbReference>
<dbReference type="Proteomes" id="UP000218151">
    <property type="component" value="Unassembled WGS sequence"/>
</dbReference>
<dbReference type="CDD" id="cd00515">
    <property type="entry name" value="HAM1"/>
    <property type="match status" value="1"/>
</dbReference>
<reference evidence="5" key="1">
    <citation type="submission" date="2017-09" db="EMBL/GenBank/DDBJ databases">
        <authorList>
            <person name="Feng G."/>
            <person name="Zhu H."/>
        </authorList>
    </citation>
    <scope>NUCLEOTIDE SEQUENCE [LARGE SCALE GENOMIC DNA]</scope>
    <source>
        <strain evidence="5">1PNM-20</strain>
    </source>
</reference>
<evidence type="ECO:0000256" key="1">
    <source>
        <dbReference type="ARBA" id="ARBA00008023"/>
    </source>
</evidence>
<dbReference type="GO" id="GO:0009143">
    <property type="term" value="P:nucleoside triphosphate catabolic process"/>
    <property type="evidence" value="ECO:0007669"/>
    <property type="project" value="InterPro"/>
</dbReference>
<evidence type="ECO:0000256" key="3">
    <source>
        <dbReference type="ARBA" id="ARBA00023080"/>
    </source>
</evidence>
<dbReference type="SUPFAM" id="SSF52972">
    <property type="entry name" value="ITPase-like"/>
    <property type="match status" value="1"/>
</dbReference>